<proteinExistence type="inferred from homology"/>
<dbReference type="PRINTS" id="PR00509">
    <property type="entry name" value="PGMPMM"/>
</dbReference>
<dbReference type="EMBL" id="AP027925">
    <property type="protein sequence ID" value="BED92445.1"/>
    <property type="molecule type" value="Genomic_DNA"/>
</dbReference>
<feature type="active site" description="Phosphoserine intermediate" evidence="6">
    <location>
        <position position="101"/>
    </location>
</feature>
<evidence type="ECO:0000259" key="10">
    <source>
        <dbReference type="Pfam" id="PF02880"/>
    </source>
</evidence>
<dbReference type="InterPro" id="IPR005841">
    <property type="entry name" value="Alpha-D-phosphohexomutase_SF"/>
</dbReference>
<dbReference type="Pfam" id="PF00408">
    <property type="entry name" value="PGM_PMM_IV"/>
    <property type="match status" value="1"/>
</dbReference>
<dbReference type="KEGG" id="ptrh:RsTaC01_0173"/>
<dbReference type="Pfam" id="PF02879">
    <property type="entry name" value="PGM_PMM_II"/>
    <property type="match status" value="1"/>
</dbReference>
<comment type="similarity">
    <text evidence="1 6">Belongs to the phosphohexose mutase family.</text>
</comment>
<dbReference type="Gene3D" id="3.40.120.10">
    <property type="entry name" value="Alpha-D-Glucose-1,6-Bisphosphate, subunit A, domain 3"/>
    <property type="match status" value="3"/>
</dbReference>
<dbReference type="GO" id="GO:0005975">
    <property type="term" value="P:carbohydrate metabolic process"/>
    <property type="evidence" value="ECO:0007669"/>
    <property type="project" value="InterPro"/>
</dbReference>
<sequence length="436" mass="48913">MKKYFGTDGIRGLVSDKVTCELALNVGRVIAFLINNNPNVKYKILVGKDTRVSSDMLSCSLQAGICCMGVDCVNLGYIPTPGVAYLTKKYNADIGIMISASHNSYEFNGIKIFDKNGYKFSDELEDKIEYYLENQDFLINKFGKIGNISFEKKSTTDYLEYLKDILKINHFNKFRVLLDCANGSASYTAEKLFLNLNFNFVITNDKPDGMNINKYCGSTDLGNLSKMVVEENFDLGIAFDGDADRCIMVDELGNIMDGDVILALCAKNLKKDGKLNKNTVVGTIATSMGFRDFCKENDISFISTDVGDRHILENMLKNDYNLGGEQSGHTIFLDNSITGDGHITALKLLEVLIKSDQKPSELNKLVKKYPIENLNFDLKNKNLNIEKIKFEAEKILDNSGRILIRKSGTEPVLRVIIESLDINKINLVSRYLRKNI</sequence>
<comment type="function">
    <text evidence="6">Catalyzes the conversion of glucosamine-6-phosphate to glucosamine-1-phosphate.</text>
</comment>
<dbReference type="SUPFAM" id="SSF53738">
    <property type="entry name" value="Phosphoglucomutase, first 3 domains"/>
    <property type="match status" value="3"/>
</dbReference>
<evidence type="ECO:0000256" key="4">
    <source>
        <dbReference type="ARBA" id="ARBA00022842"/>
    </source>
</evidence>
<keyword evidence="3 6" id="KW-0479">Metal-binding</keyword>
<dbReference type="FunFam" id="3.40.120.10:FF:000001">
    <property type="entry name" value="Phosphoglucosamine mutase"/>
    <property type="match status" value="1"/>
</dbReference>
<evidence type="ECO:0000259" key="8">
    <source>
        <dbReference type="Pfam" id="PF02878"/>
    </source>
</evidence>
<dbReference type="Gene3D" id="3.30.310.50">
    <property type="entry name" value="Alpha-D-phosphohexomutase, C-terminal domain"/>
    <property type="match status" value="1"/>
</dbReference>
<comment type="catalytic activity">
    <reaction evidence="6">
        <text>alpha-D-glucosamine 1-phosphate = D-glucosamine 6-phosphate</text>
        <dbReference type="Rhea" id="RHEA:23424"/>
        <dbReference type="ChEBI" id="CHEBI:58516"/>
        <dbReference type="ChEBI" id="CHEBI:58725"/>
        <dbReference type="EC" id="5.4.2.10"/>
    </reaction>
</comment>
<dbReference type="Pfam" id="PF02878">
    <property type="entry name" value="PGM_PMM_I"/>
    <property type="match status" value="1"/>
</dbReference>
<comment type="PTM">
    <text evidence="6">Activated by phosphorylation.</text>
</comment>
<dbReference type="CDD" id="cd05802">
    <property type="entry name" value="GlmM"/>
    <property type="match status" value="1"/>
</dbReference>
<dbReference type="GO" id="GO:0006048">
    <property type="term" value="P:UDP-N-acetylglucosamine biosynthetic process"/>
    <property type="evidence" value="ECO:0007669"/>
    <property type="project" value="TreeGrafter"/>
</dbReference>
<evidence type="ECO:0000259" key="9">
    <source>
        <dbReference type="Pfam" id="PF02879"/>
    </source>
</evidence>
<dbReference type="InterPro" id="IPR005845">
    <property type="entry name" value="A-D-PHexomutase_a/b/a-II"/>
</dbReference>
<evidence type="ECO:0000313" key="11">
    <source>
        <dbReference type="EMBL" id="BED92445.1"/>
    </source>
</evidence>
<dbReference type="GO" id="GO:0008966">
    <property type="term" value="F:phosphoglucosamine mutase activity"/>
    <property type="evidence" value="ECO:0007669"/>
    <property type="project" value="UniProtKB-UniRule"/>
</dbReference>
<feature type="modified residue" description="Phosphoserine" evidence="6">
    <location>
        <position position="101"/>
    </location>
</feature>
<dbReference type="GO" id="GO:0009252">
    <property type="term" value="P:peptidoglycan biosynthetic process"/>
    <property type="evidence" value="ECO:0007669"/>
    <property type="project" value="TreeGrafter"/>
</dbReference>
<dbReference type="PANTHER" id="PTHR42946:SF1">
    <property type="entry name" value="PHOSPHOGLUCOMUTASE (ALPHA-D-GLUCOSE-1,6-BISPHOSPHATE-DEPENDENT)"/>
    <property type="match status" value="1"/>
</dbReference>
<accession>A0AA48L1A3</accession>
<feature type="domain" description="Alpha-D-phosphohexomutase alpha/beta/alpha" evidence="9">
    <location>
        <begin position="157"/>
        <end position="253"/>
    </location>
</feature>
<evidence type="ECO:0000256" key="2">
    <source>
        <dbReference type="ARBA" id="ARBA00022553"/>
    </source>
</evidence>
<dbReference type="EC" id="5.4.2.10" evidence="6"/>
<feature type="binding site" description="via phosphate group" evidence="6">
    <location>
        <position position="101"/>
    </location>
    <ligand>
        <name>Mg(2+)</name>
        <dbReference type="ChEBI" id="CHEBI:18420"/>
    </ligand>
</feature>
<dbReference type="InterPro" id="IPR016055">
    <property type="entry name" value="A-D-PHexomutase_a/b/a-I/II/III"/>
</dbReference>
<dbReference type="Proteomes" id="UP001335720">
    <property type="component" value="Chromosome"/>
</dbReference>
<feature type="binding site" evidence="6">
    <location>
        <position position="242"/>
    </location>
    <ligand>
        <name>Mg(2+)</name>
        <dbReference type="ChEBI" id="CHEBI:18420"/>
    </ligand>
</feature>
<dbReference type="InterPro" id="IPR005843">
    <property type="entry name" value="A-D-PHexomutase_C"/>
</dbReference>
<dbReference type="NCBIfam" id="TIGR01455">
    <property type="entry name" value="glmM"/>
    <property type="match status" value="1"/>
</dbReference>
<feature type="binding site" evidence="6">
    <location>
        <position position="244"/>
    </location>
    <ligand>
        <name>Mg(2+)</name>
        <dbReference type="ChEBI" id="CHEBI:18420"/>
    </ligand>
</feature>
<evidence type="ECO:0000256" key="3">
    <source>
        <dbReference type="ARBA" id="ARBA00022723"/>
    </source>
</evidence>
<dbReference type="FunFam" id="3.40.120.10:FF:000003">
    <property type="entry name" value="Phosphoglucosamine mutase"/>
    <property type="match status" value="1"/>
</dbReference>
<dbReference type="GO" id="GO:0004615">
    <property type="term" value="F:phosphomannomutase activity"/>
    <property type="evidence" value="ECO:0007669"/>
    <property type="project" value="TreeGrafter"/>
</dbReference>
<feature type="binding site" evidence="6">
    <location>
        <position position="240"/>
    </location>
    <ligand>
        <name>Mg(2+)</name>
        <dbReference type="ChEBI" id="CHEBI:18420"/>
    </ligand>
</feature>
<feature type="domain" description="Alpha-D-phosphohexomutase alpha/beta/alpha" evidence="8">
    <location>
        <begin position="3"/>
        <end position="137"/>
    </location>
</feature>
<reference evidence="11" key="1">
    <citation type="journal article" date="2023" name="ISME J.">
        <title>Emergence of putative energy parasites within Clostridia revealed by genome analysis of a novel endosymbiotic clade.</title>
        <authorList>
            <person name="Takahashi K."/>
            <person name="Kuwahara H."/>
            <person name="Horikawa Y."/>
            <person name="Izawa K."/>
            <person name="Kato D."/>
            <person name="Inagaki T."/>
            <person name="Yuki M."/>
            <person name="Ohkuma M."/>
            <person name="Hongoh Y."/>
        </authorList>
    </citation>
    <scope>NUCLEOTIDE SEQUENCE</scope>
    <source>
        <strain evidence="11">RsTa-C01</strain>
    </source>
</reference>
<dbReference type="Pfam" id="PF02880">
    <property type="entry name" value="PGM_PMM_III"/>
    <property type="match status" value="1"/>
</dbReference>
<dbReference type="AlphaFoldDB" id="A0AA48L1A3"/>
<evidence type="ECO:0000256" key="1">
    <source>
        <dbReference type="ARBA" id="ARBA00010231"/>
    </source>
</evidence>
<dbReference type="PANTHER" id="PTHR42946">
    <property type="entry name" value="PHOSPHOHEXOSE MUTASE"/>
    <property type="match status" value="1"/>
</dbReference>
<feature type="domain" description="Alpha-D-phosphohexomutase alpha/beta/alpha" evidence="10">
    <location>
        <begin position="257"/>
        <end position="369"/>
    </location>
</feature>
<dbReference type="GO" id="GO:0000287">
    <property type="term" value="F:magnesium ion binding"/>
    <property type="evidence" value="ECO:0007669"/>
    <property type="project" value="UniProtKB-UniRule"/>
</dbReference>
<protein>
    <recommendedName>
        <fullName evidence="6">Phosphoglucosamine mutase</fullName>
        <ecNumber evidence="6">5.4.2.10</ecNumber>
    </recommendedName>
</protein>
<keyword evidence="4 6" id="KW-0460">Magnesium</keyword>
<dbReference type="InterPro" id="IPR005846">
    <property type="entry name" value="A-D-PHexomutase_a/b/a-III"/>
</dbReference>
<dbReference type="InterPro" id="IPR036900">
    <property type="entry name" value="A-D-PHexomutase_C_sf"/>
</dbReference>
<evidence type="ECO:0000259" key="7">
    <source>
        <dbReference type="Pfam" id="PF00408"/>
    </source>
</evidence>
<feature type="domain" description="Alpha-D-phosphohexomutase C-terminal" evidence="7">
    <location>
        <begin position="375"/>
        <end position="419"/>
    </location>
</feature>
<dbReference type="InterPro" id="IPR006352">
    <property type="entry name" value="GlmM_bact"/>
</dbReference>
<evidence type="ECO:0000256" key="6">
    <source>
        <dbReference type="HAMAP-Rule" id="MF_01554"/>
    </source>
</evidence>
<dbReference type="InterPro" id="IPR050060">
    <property type="entry name" value="Phosphoglucosamine_mutase"/>
</dbReference>
<dbReference type="HAMAP" id="MF_01554_B">
    <property type="entry name" value="GlmM_B"/>
    <property type="match status" value="1"/>
</dbReference>
<dbReference type="GO" id="GO:0005829">
    <property type="term" value="C:cytosol"/>
    <property type="evidence" value="ECO:0007669"/>
    <property type="project" value="TreeGrafter"/>
</dbReference>
<keyword evidence="2 6" id="KW-0597">Phosphoprotein</keyword>
<name>A0AA48L1A3_9FIRM</name>
<gene>
    <name evidence="6" type="primary">glmM</name>
    <name evidence="11" type="ORF">RsTaC01_0173</name>
</gene>
<dbReference type="SUPFAM" id="SSF55957">
    <property type="entry name" value="Phosphoglucomutase, C-terminal domain"/>
    <property type="match status" value="1"/>
</dbReference>
<keyword evidence="5 6" id="KW-0413">Isomerase</keyword>
<organism evidence="11">
    <name type="scientific">Candidatus Paraimprobicoccus trichonymphae</name>
    <dbReference type="NCBI Taxonomy" id="3033793"/>
    <lineage>
        <taxon>Bacteria</taxon>
        <taxon>Bacillati</taxon>
        <taxon>Bacillota</taxon>
        <taxon>Clostridia</taxon>
        <taxon>Candidatus Paraimprobicoccus</taxon>
    </lineage>
</organism>
<dbReference type="InterPro" id="IPR005844">
    <property type="entry name" value="A-D-PHexomutase_a/b/a-I"/>
</dbReference>
<comment type="cofactor">
    <cofactor evidence="6">
        <name>Mg(2+)</name>
        <dbReference type="ChEBI" id="CHEBI:18420"/>
    </cofactor>
    <text evidence="6">Binds 1 Mg(2+) ion per subunit.</text>
</comment>
<evidence type="ECO:0000256" key="5">
    <source>
        <dbReference type="ARBA" id="ARBA00023235"/>
    </source>
</evidence>